<keyword evidence="5" id="KW-1003">Cell membrane</keyword>
<dbReference type="GO" id="GO:0006865">
    <property type="term" value="P:amino acid transport"/>
    <property type="evidence" value="ECO:0007669"/>
    <property type="project" value="UniProtKB-KW"/>
</dbReference>
<dbReference type="Proteomes" id="UP000196655">
    <property type="component" value="Unassembled WGS sequence"/>
</dbReference>
<dbReference type="Pfam" id="PF00528">
    <property type="entry name" value="BPD_transp_1"/>
    <property type="match status" value="1"/>
</dbReference>
<evidence type="ECO:0000256" key="5">
    <source>
        <dbReference type="ARBA" id="ARBA00022475"/>
    </source>
</evidence>
<dbReference type="STRING" id="1122125.GCA_000423185_00494"/>
<keyword evidence="9 10" id="KW-0472">Membrane</keyword>
<dbReference type="PROSITE" id="PS50928">
    <property type="entry name" value="ABC_TM1"/>
    <property type="match status" value="1"/>
</dbReference>
<comment type="caution">
    <text evidence="12">The sequence shown here is derived from an EMBL/GenBank/DDBJ whole genome shotgun (WGS) entry which is preliminary data.</text>
</comment>
<comment type="subcellular location">
    <subcellularLocation>
        <location evidence="2">Cell inner membrane</location>
        <topology evidence="2">Multi-pass membrane protein</topology>
    </subcellularLocation>
    <subcellularLocation>
        <location evidence="10">Cell membrane</location>
        <topology evidence="10">Multi-pass membrane protein</topology>
    </subcellularLocation>
</comment>
<feature type="transmembrane region" description="Helical" evidence="10">
    <location>
        <begin position="57"/>
        <end position="80"/>
    </location>
</feature>
<sequence length="223" mass="24241">MDYQFNFGVVWASRDLLLSGLALGLGLAVVSILIGCVLGLIGAFAATSRSRAARGLASAYVTFFRNLPILVILLFVFFALPRAGIRLDKIDSFVASLSVYAGAYLVEVFRAGIQSVPKGVIEAGTALGLRPMQIRRLLVAPLMLRNILPALGSNFISLFKDTSLAAAIAVPELTFYARKVNTESFRVIETWMVTSLLYVFTCTIIALLLRRLEARLRLPGGAR</sequence>
<proteinExistence type="inferred from homology"/>
<evidence type="ECO:0000256" key="1">
    <source>
        <dbReference type="ARBA" id="ARBA00003159"/>
    </source>
</evidence>
<evidence type="ECO:0000259" key="11">
    <source>
        <dbReference type="PROSITE" id="PS50928"/>
    </source>
</evidence>
<evidence type="ECO:0000256" key="2">
    <source>
        <dbReference type="ARBA" id="ARBA00004429"/>
    </source>
</evidence>
<evidence type="ECO:0000256" key="3">
    <source>
        <dbReference type="ARBA" id="ARBA00010072"/>
    </source>
</evidence>
<accession>A0A211ZR78</accession>
<dbReference type="GO" id="GO:0043190">
    <property type="term" value="C:ATP-binding cassette (ABC) transporter complex"/>
    <property type="evidence" value="ECO:0007669"/>
    <property type="project" value="InterPro"/>
</dbReference>
<name>A0A211ZR78_9PROT</name>
<dbReference type="InterPro" id="IPR000515">
    <property type="entry name" value="MetI-like"/>
</dbReference>
<dbReference type="InterPro" id="IPR035906">
    <property type="entry name" value="MetI-like_sf"/>
</dbReference>
<dbReference type="NCBIfam" id="TIGR01726">
    <property type="entry name" value="HEQRo_perm_3TM"/>
    <property type="match status" value="1"/>
</dbReference>
<dbReference type="GO" id="GO:0022857">
    <property type="term" value="F:transmembrane transporter activity"/>
    <property type="evidence" value="ECO:0007669"/>
    <property type="project" value="InterPro"/>
</dbReference>
<dbReference type="OrthoDB" id="7190458at2"/>
<dbReference type="SUPFAM" id="SSF161098">
    <property type="entry name" value="MetI-like"/>
    <property type="match status" value="1"/>
</dbReference>
<dbReference type="Gene3D" id="1.10.3720.10">
    <property type="entry name" value="MetI-like"/>
    <property type="match status" value="1"/>
</dbReference>
<reference evidence="13" key="1">
    <citation type="submission" date="2017-05" db="EMBL/GenBank/DDBJ databases">
        <authorList>
            <person name="Macchi M."/>
            <person name="Festa S."/>
            <person name="Coppotelli B.M."/>
            <person name="Morelli I.S."/>
        </authorList>
    </citation>
    <scope>NUCLEOTIDE SEQUENCE [LARGE SCALE GENOMIC DNA]</scope>
    <source>
        <strain evidence="13">I</strain>
    </source>
</reference>
<dbReference type="RefSeq" id="WP_088150357.1">
    <property type="nucleotide sequence ID" value="NZ_NHON01000010.1"/>
</dbReference>
<comment type="similarity">
    <text evidence="3">Belongs to the binding-protein-dependent transport system permease family. HisMQ subfamily.</text>
</comment>
<feature type="transmembrane region" description="Helical" evidence="10">
    <location>
        <begin position="191"/>
        <end position="209"/>
    </location>
</feature>
<evidence type="ECO:0000256" key="9">
    <source>
        <dbReference type="ARBA" id="ARBA00023136"/>
    </source>
</evidence>
<evidence type="ECO:0000256" key="4">
    <source>
        <dbReference type="ARBA" id="ARBA00022448"/>
    </source>
</evidence>
<feature type="domain" description="ABC transmembrane type-1" evidence="11">
    <location>
        <begin position="21"/>
        <end position="209"/>
    </location>
</feature>
<organism evidence="12 13">
    <name type="scientific">Inquilinus limosus</name>
    <dbReference type="NCBI Taxonomy" id="171674"/>
    <lineage>
        <taxon>Bacteria</taxon>
        <taxon>Pseudomonadati</taxon>
        <taxon>Pseudomonadota</taxon>
        <taxon>Alphaproteobacteria</taxon>
        <taxon>Rhodospirillales</taxon>
        <taxon>Rhodospirillaceae</taxon>
        <taxon>Inquilinus</taxon>
    </lineage>
</organism>
<dbReference type="InterPro" id="IPR010065">
    <property type="entry name" value="AA_ABC_transptr_permease_3TM"/>
</dbReference>
<dbReference type="CDD" id="cd06261">
    <property type="entry name" value="TM_PBP2"/>
    <property type="match status" value="1"/>
</dbReference>
<comment type="function">
    <text evidence="1">Part of the binding-protein-dependent transport system for glutamine; probably responsible for the translocation of the substrate across the membrane.</text>
</comment>
<evidence type="ECO:0000256" key="8">
    <source>
        <dbReference type="ARBA" id="ARBA00022989"/>
    </source>
</evidence>
<gene>
    <name evidence="12" type="ORF">BWR60_07345</name>
</gene>
<dbReference type="PANTHER" id="PTHR30614:SF20">
    <property type="entry name" value="GLUTAMINE TRANSPORT SYSTEM PERMEASE PROTEIN GLNP"/>
    <property type="match status" value="1"/>
</dbReference>
<dbReference type="InterPro" id="IPR043429">
    <property type="entry name" value="ArtM/GltK/GlnP/TcyL/YhdX-like"/>
</dbReference>
<protein>
    <submittedName>
        <fullName evidence="12">Amino acid ABC transporter permease</fullName>
    </submittedName>
</protein>
<evidence type="ECO:0000256" key="6">
    <source>
        <dbReference type="ARBA" id="ARBA00022692"/>
    </source>
</evidence>
<evidence type="ECO:0000256" key="7">
    <source>
        <dbReference type="ARBA" id="ARBA00022970"/>
    </source>
</evidence>
<keyword evidence="13" id="KW-1185">Reference proteome</keyword>
<evidence type="ECO:0000256" key="10">
    <source>
        <dbReference type="RuleBase" id="RU363032"/>
    </source>
</evidence>
<keyword evidence="4 10" id="KW-0813">Transport</keyword>
<keyword evidence="6 10" id="KW-0812">Transmembrane</keyword>
<keyword evidence="7" id="KW-0029">Amino-acid transport</keyword>
<keyword evidence="8 10" id="KW-1133">Transmembrane helix</keyword>
<evidence type="ECO:0000313" key="13">
    <source>
        <dbReference type="Proteomes" id="UP000196655"/>
    </source>
</evidence>
<dbReference type="AlphaFoldDB" id="A0A211ZR78"/>
<evidence type="ECO:0000313" key="12">
    <source>
        <dbReference type="EMBL" id="OWJ67788.1"/>
    </source>
</evidence>
<dbReference type="PANTHER" id="PTHR30614">
    <property type="entry name" value="MEMBRANE COMPONENT OF AMINO ACID ABC TRANSPORTER"/>
    <property type="match status" value="1"/>
</dbReference>
<dbReference type="EMBL" id="NHON01000010">
    <property type="protein sequence ID" value="OWJ67788.1"/>
    <property type="molecule type" value="Genomic_DNA"/>
</dbReference>
<feature type="transmembrane region" description="Helical" evidence="10">
    <location>
        <begin position="20"/>
        <end position="45"/>
    </location>
</feature>